<proteinExistence type="predicted"/>
<evidence type="ECO:0000256" key="1">
    <source>
        <dbReference type="SAM" id="MobiDB-lite"/>
    </source>
</evidence>
<feature type="region of interest" description="Disordered" evidence="1">
    <location>
        <begin position="1"/>
        <end position="25"/>
    </location>
</feature>
<name>A0A0F7S872_9BASI</name>
<reference evidence="3" key="1">
    <citation type="submission" date="2014-06" db="EMBL/GenBank/DDBJ databases">
        <authorList>
            <person name="Berkman P.J."/>
        </authorList>
    </citation>
    <scope>NUCLEOTIDE SEQUENCE [LARGE SCALE GENOMIC DNA]</scope>
</reference>
<evidence type="ECO:0000313" key="2">
    <source>
        <dbReference type="EMBL" id="CDW99137.1"/>
    </source>
</evidence>
<organism evidence="2 3">
    <name type="scientific">Sporisorium scitamineum</name>
    <dbReference type="NCBI Taxonomy" id="49012"/>
    <lineage>
        <taxon>Eukaryota</taxon>
        <taxon>Fungi</taxon>
        <taxon>Dikarya</taxon>
        <taxon>Basidiomycota</taxon>
        <taxon>Ustilaginomycotina</taxon>
        <taxon>Ustilaginomycetes</taxon>
        <taxon>Ustilaginales</taxon>
        <taxon>Ustilaginaceae</taxon>
        <taxon>Sporisorium</taxon>
    </lineage>
</organism>
<accession>A0A0F7S872</accession>
<dbReference type="Proteomes" id="UP000242770">
    <property type="component" value="Unassembled WGS sequence"/>
</dbReference>
<protein>
    <submittedName>
        <fullName evidence="2">Uncharacterized protein</fullName>
    </submittedName>
</protein>
<feature type="compositionally biased region" description="Polar residues" evidence="1">
    <location>
        <begin position="10"/>
        <end position="20"/>
    </location>
</feature>
<gene>
    <name evidence="2" type="primary">SSCI70110.1</name>
</gene>
<dbReference type="EMBL" id="CCFA01004190">
    <property type="protein sequence ID" value="CDW99137.1"/>
    <property type="molecule type" value="Genomic_DNA"/>
</dbReference>
<keyword evidence="3" id="KW-1185">Reference proteome</keyword>
<sequence>MNTTRDRTQQDSVSGQSSHRPLSLNLDRLQRHELCYMSMPIDVGTFRDASPSPTDWHPNFKSGA</sequence>
<evidence type="ECO:0000313" key="3">
    <source>
        <dbReference type="Proteomes" id="UP000242770"/>
    </source>
</evidence>
<dbReference type="AlphaFoldDB" id="A0A0F7S872"/>